<evidence type="ECO:0000256" key="1">
    <source>
        <dbReference type="SAM" id="MobiDB-lite"/>
    </source>
</evidence>
<accession>A0A0D2P8M6</accession>
<protein>
    <submittedName>
        <fullName evidence="2">Uncharacterized protein</fullName>
    </submittedName>
</protein>
<organism evidence="2 3">
    <name type="scientific">Hypholoma sublateritium (strain FD-334 SS-4)</name>
    <dbReference type="NCBI Taxonomy" id="945553"/>
    <lineage>
        <taxon>Eukaryota</taxon>
        <taxon>Fungi</taxon>
        <taxon>Dikarya</taxon>
        <taxon>Basidiomycota</taxon>
        <taxon>Agaricomycotina</taxon>
        <taxon>Agaricomycetes</taxon>
        <taxon>Agaricomycetidae</taxon>
        <taxon>Agaricales</taxon>
        <taxon>Agaricineae</taxon>
        <taxon>Strophariaceae</taxon>
        <taxon>Hypholoma</taxon>
    </lineage>
</organism>
<dbReference type="AlphaFoldDB" id="A0A0D2P8M6"/>
<gene>
    <name evidence="2" type="ORF">HYPSUDRAFT_200232</name>
</gene>
<dbReference type="EMBL" id="KN817534">
    <property type="protein sequence ID" value="KJA24996.1"/>
    <property type="molecule type" value="Genomic_DNA"/>
</dbReference>
<feature type="compositionally biased region" description="Basic and acidic residues" evidence="1">
    <location>
        <begin position="348"/>
        <end position="360"/>
    </location>
</feature>
<sequence>MERLLRPSVEKLDKAQESQDWTKPPPWDRLLPPDKDDDASMPATLPDKFESVSDCSSLQNYVTAPDCSSSQTYVTAVSDCSSPQTYATAPLHDSSFETAPSPSQGPCNACASGLAAAPLPEASSALPNMVDIDEAPDLEPSFRFSVPIPHALVTETSPLTTDVIQIADEAVKRYDAVSDAGPISALSPEALEEHFCILSDLKNAVIMRRAAVLAELGKCAEFMSYLLTFNDQDNIILEGAIQKIKLIQQASQDHGLNLNFVLLEFARSLRSDYGRSFMEEELERIADEKDGDPAPTSCTRECIVRTMPGTLNVEDEDGLNTDDALGLGGRGVDHDLAGPKNYGRAVSKGHDRAESKYDDHAGKKVRMDEAGCAHPAQEDCAHRRAAVVSTDSPTRGTRTADAVRALKSLRVSTSSKHPSGPQTPASLHPPPFQHSARRAAQAGSGSAAAGTGAALNAPAILNAPAKSNASATRRRLALGIPIRRHAASAQ</sequence>
<feature type="compositionally biased region" description="Basic and acidic residues" evidence="1">
    <location>
        <begin position="1"/>
        <end position="17"/>
    </location>
</feature>
<evidence type="ECO:0000313" key="3">
    <source>
        <dbReference type="Proteomes" id="UP000054270"/>
    </source>
</evidence>
<name>A0A0D2P8M6_HYPSF</name>
<proteinExistence type="predicted"/>
<feature type="region of interest" description="Disordered" evidence="1">
    <location>
        <begin position="411"/>
        <end position="450"/>
    </location>
</feature>
<feature type="region of interest" description="Disordered" evidence="1">
    <location>
        <begin position="1"/>
        <end position="44"/>
    </location>
</feature>
<keyword evidence="3" id="KW-1185">Reference proteome</keyword>
<reference evidence="3" key="1">
    <citation type="submission" date="2014-04" db="EMBL/GenBank/DDBJ databases">
        <title>Evolutionary Origins and Diversification of the Mycorrhizal Mutualists.</title>
        <authorList>
            <consortium name="DOE Joint Genome Institute"/>
            <consortium name="Mycorrhizal Genomics Consortium"/>
            <person name="Kohler A."/>
            <person name="Kuo A."/>
            <person name="Nagy L.G."/>
            <person name="Floudas D."/>
            <person name="Copeland A."/>
            <person name="Barry K.W."/>
            <person name="Cichocki N."/>
            <person name="Veneault-Fourrey C."/>
            <person name="LaButti K."/>
            <person name="Lindquist E.A."/>
            <person name="Lipzen A."/>
            <person name="Lundell T."/>
            <person name="Morin E."/>
            <person name="Murat C."/>
            <person name="Riley R."/>
            <person name="Ohm R."/>
            <person name="Sun H."/>
            <person name="Tunlid A."/>
            <person name="Henrissat B."/>
            <person name="Grigoriev I.V."/>
            <person name="Hibbett D.S."/>
            <person name="Martin F."/>
        </authorList>
    </citation>
    <scope>NUCLEOTIDE SEQUENCE [LARGE SCALE GENOMIC DNA]</scope>
    <source>
        <strain evidence="3">FD-334 SS-4</strain>
    </source>
</reference>
<feature type="compositionally biased region" description="Low complexity" evidence="1">
    <location>
        <begin position="438"/>
        <end position="450"/>
    </location>
</feature>
<dbReference type="Proteomes" id="UP000054270">
    <property type="component" value="Unassembled WGS sequence"/>
</dbReference>
<feature type="region of interest" description="Disordered" evidence="1">
    <location>
        <begin position="330"/>
        <end position="360"/>
    </location>
</feature>
<evidence type="ECO:0000313" key="2">
    <source>
        <dbReference type="EMBL" id="KJA24996.1"/>
    </source>
</evidence>
<feature type="compositionally biased region" description="Polar residues" evidence="1">
    <location>
        <begin position="411"/>
        <end position="425"/>
    </location>
</feature>